<proteinExistence type="predicted"/>
<name>A0ABT6Y0E8_ALISE</name>
<evidence type="ECO:0000313" key="2">
    <source>
        <dbReference type="Proteomes" id="UP001529245"/>
    </source>
</evidence>
<keyword evidence="2" id="KW-1185">Reference proteome</keyword>
<comment type="caution">
    <text evidence="1">The sequence shown here is derived from an EMBL/GenBank/DDBJ whole genome shotgun (WGS) entry which is preliminary data.</text>
</comment>
<dbReference type="InterPro" id="IPR008764">
    <property type="entry name" value="Peptidase_U57"/>
</dbReference>
<evidence type="ECO:0000313" key="1">
    <source>
        <dbReference type="EMBL" id="MDI9260359.1"/>
    </source>
</evidence>
<protein>
    <submittedName>
        <fullName evidence="1">Sporulation peptidase YabG</fullName>
    </submittedName>
</protein>
<dbReference type="Pfam" id="PF05582">
    <property type="entry name" value="Peptidase_U57"/>
    <property type="match status" value="1"/>
</dbReference>
<reference evidence="1 2" key="1">
    <citation type="submission" date="2023-04" db="EMBL/GenBank/DDBJ databases">
        <title>A. sendaiensis sub sp. chiapanensis a novel subspecie with specific adaptation in bacterial cell wall isolated from an active volcano.</title>
        <authorList>
            <person name="Alvarez Gutierrez P.E."/>
            <person name="Ortiz Cortes L.Y."/>
        </authorList>
    </citation>
    <scope>NUCLEOTIDE SEQUENCE [LARGE SCALE GENOMIC DNA]</scope>
    <source>
        <strain evidence="1 2">PA2</strain>
    </source>
</reference>
<sequence length="288" mass="32506">MTVWHIGDKVTRRSYGHDICFVIVELDESSETAILKGLDVRLMADAPFDDLAPVTEEDMRAFEAMRTQVVGECLRIIRSRRAHDSEKRRLRKEARYRANPDFFERPGTVLHLDGDGTYLQKCLAMYEELGIRAVGQHVAESEMPRKVVHLLETYAPDILIITGHDGVIRKGKDWSDIKNYRNSQNFVKTVANARKHVRNMDDLVIIAGACQSHFEALIEAGANFASSPQRIMIHALDPVFIAEKVAFTPIHETVNLYDAVKSTYTGTDGIGGLESRGKYRLGLPKSMY</sequence>
<gene>
    <name evidence="1" type="primary">yabG</name>
    <name evidence="1" type="ORF">QID03_09165</name>
</gene>
<dbReference type="EMBL" id="JASGCB010000014">
    <property type="protein sequence ID" value="MDI9260359.1"/>
    <property type="molecule type" value="Genomic_DNA"/>
</dbReference>
<organism evidence="1 2">
    <name type="scientific">Alicyclobacillus sendaiensis PA2</name>
    <dbReference type="NCBI Taxonomy" id="3029425"/>
    <lineage>
        <taxon>Bacteria</taxon>
        <taxon>Bacillati</taxon>
        <taxon>Bacillota</taxon>
        <taxon>Bacilli</taxon>
        <taxon>Bacillales</taxon>
        <taxon>Alicyclobacillaceae</taxon>
        <taxon>Alicyclobacillus</taxon>
    </lineage>
</organism>
<dbReference type="RefSeq" id="WP_283203839.1">
    <property type="nucleotide sequence ID" value="NZ_JASGCB010000014.1"/>
</dbReference>
<dbReference type="NCBIfam" id="TIGR02855">
    <property type="entry name" value="spore_yabG"/>
    <property type="match status" value="1"/>
</dbReference>
<dbReference type="Proteomes" id="UP001529245">
    <property type="component" value="Unassembled WGS sequence"/>
</dbReference>
<accession>A0ABT6Y0E8</accession>
<dbReference type="PIRSF" id="PIRSF011575">
    <property type="entry name" value="YabG"/>
    <property type="match status" value="1"/>
</dbReference>